<evidence type="ECO:0000313" key="3">
    <source>
        <dbReference type="Proteomes" id="UP000011922"/>
    </source>
</evidence>
<protein>
    <recommendedName>
        <fullName evidence="1">DUF6538 domain-containing protein</fullName>
    </recommendedName>
</protein>
<dbReference type="Proteomes" id="UP000011922">
    <property type="component" value="Unassembled WGS sequence"/>
</dbReference>
<gene>
    <name evidence="2" type="ORF">PCS_01805</name>
</gene>
<accession>M5PTC4</accession>
<comment type="caution">
    <text evidence="2">The sequence shown here is derived from an EMBL/GenBank/DDBJ whole genome shotgun (WGS) entry which is preliminary data.</text>
</comment>
<name>M5PTC4_DESAF</name>
<evidence type="ECO:0000259" key="1">
    <source>
        <dbReference type="Pfam" id="PF20172"/>
    </source>
</evidence>
<feature type="domain" description="DUF6538" evidence="1">
    <location>
        <begin position="10"/>
        <end position="44"/>
    </location>
</feature>
<dbReference type="Pfam" id="PF20172">
    <property type="entry name" value="DUF6538"/>
    <property type="match status" value="1"/>
</dbReference>
<sequence>MKAIETRAPHLFQRGSVYYFRLAIRRPLRLLAGYTEIRSSLRTGH</sequence>
<reference evidence="2 3" key="1">
    <citation type="journal article" date="2013" name="Genome Announc.">
        <title>Draft Genome Sequence for Desulfovibrio africanus Strain PCS.</title>
        <authorList>
            <person name="Brown S.D."/>
            <person name="Utturkar S.M."/>
            <person name="Arkin A.P."/>
            <person name="Deutschbauer A.M."/>
            <person name="Elias D.A."/>
            <person name="Hazen T.C."/>
            <person name="Chakraborty R."/>
        </authorList>
    </citation>
    <scope>NUCLEOTIDE SEQUENCE [LARGE SCALE GENOMIC DNA]</scope>
    <source>
        <strain evidence="2 3">PCS</strain>
    </source>
</reference>
<evidence type="ECO:0000313" key="2">
    <source>
        <dbReference type="EMBL" id="EMG37295.1"/>
    </source>
</evidence>
<dbReference type="AlphaFoldDB" id="M5PTC4"/>
<dbReference type="InterPro" id="IPR046668">
    <property type="entry name" value="DUF6538"/>
</dbReference>
<dbReference type="EMBL" id="AOSV01000019">
    <property type="protein sequence ID" value="EMG37295.1"/>
    <property type="molecule type" value="Genomic_DNA"/>
</dbReference>
<proteinExistence type="predicted"/>
<organism evidence="2 3">
    <name type="scientific">Desulfocurvibacter africanus PCS</name>
    <dbReference type="NCBI Taxonomy" id="1262666"/>
    <lineage>
        <taxon>Bacteria</taxon>
        <taxon>Pseudomonadati</taxon>
        <taxon>Thermodesulfobacteriota</taxon>
        <taxon>Desulfovibrionia</taxon>
        <taxon>Desulfovibrionales</taxon>
        <taxon>Desulfovibrionaceae</taxon>
        <taxon>Desulfocurvibacter</taxon>
    </lineage>
</organism>
<dbReference type="RefSeq" id="WP_005986340.1">
    <property type="nucleotide sequence ID" value="NZ_AOSV01000019.1"/>
</dbReference>